<gene>
    <name evidence="5" type="primary">rpsB</name>
    <name evidence="8" type="ORF">ADN00_03055</name>
</gene>
<dbReference type="Gene3D" id="3.40.50.10490">
    <property type="entry name" value="Glucose-6-phosphate isomerase like protein, domain 1"/>
    <property type="match status" value="1"/>
</dbReference>
<dbReference type="GO" id="GO:0022627">
    <property type="term" value="C:cytosolic small ribosomal subunit"/>
    <property type="evidence" value="ECO:0007669"/>
    <property type="project" value="TreeGrafter"/>
</dbReference>
<keyword evidence="3 5" id="KW-0687">Ribonucleoprotein</keyword>
<dbReference type="AlphaFoldDB" id="A0A0P6X8P2"/>
<dbReference type="RefSeq" id="WP_075061489.1">
    <property type="nucleotide sequence ID" value="NZ_LGCL01000014.1"/>
</dbReference>
<dbReference type="PROSITE" id="PS00963">
    <property type="entry name" value="RIBOSOMAL_S2_2"/>
    <property type="match status" value="1"/>
</dbReference>
<organism evidence="8 9">
    <name type="scientific">Ornatilinea apprima</name>
    <dbReference type="NCBI Taxonomy" id="1134406"/>
    <lineage>
        <taxon>Bacteria</taxon>
        <taxon>Bacillati</taxon>
        <taxon>Chloroflexota</taxon>
        <taxon>Anaerolineae</taxon>
        <taxon>Anaerolineales</taxon>
        <taxon>Anaerolineaceae</taxon>
        <taxon>Ornatilinea</taxon>
    </lineage>
</organism>
<feature type="region of interest" description="Disordered" evidence="7">
    <location>
        <begin position="256"/>
        <end position="289"/>
    </location>
</feature>
<dbReference type="InterPro" id="IPR005706">
    <property type="entry name" value="Ribosomal_uS2_bac/mit/plastid"/>
</dbReference>
<comment type="similarity">
    <text evidence="1 5 6">Belongs to the universal ribosomal protein uS2 family.</text>
</comment>
<dbReference type="GO" id="GO:0006412">
    <property type="term" value="P:translation"/>
    <property type="evidence" value="ECO:0007669"/>
    <property type="project" value="UniProtKB-UniRule"/>
</dbReference>
<dbReference type="PATRIC" id="fig|1134406.4.peg.2022"/>
<dbReference type="Pfam" id="PF00318">
    <property type="entry name" value="Ribosomal_S2"/>
    <property type="match status" value="1"/>
</dbReference>
<evidence type="ECO:0000256" key="2">
    <source>
        <dbReference type="ARBA" id="ARBA00022980"/>
    </source>
</evidence>
<dbReference type="FunFam" id="1.10.287.610:FF:000001">
    <property type="entry name" value="30S ribosomal protein S2"/>
    <property type="match status" value="1"/>
</dbReference>
<evidence type="ECO:0000256" key="7">
    <source>
        <dbReference type="SAM" id="MobiDB-lite"/>
    </source>
</evidence>
<dbReference type="Proteomes" id="UP000050417">
    <property type="component" value="Unassembled WGS sequence"/>
</dbReference>
<keyword evidence="2 5" id="KW-0689">Ribosomal protein</keyword>
<protein>
    <recommendedName>
        <fullName evidence="4 5">Small ribosomal subunit protein uS2</fullName>
    </recommendedName>
</protein>
<keyword evidence="9" id="KW-1185">Reference proteome</keyword>
<dbReference type="InterPro" id="IPR001865">
    <property type="entry name" value="Ribosomal_uS2"/>
</dbReference>
<sequence>MASVVSMKALLESGVHFGHRTNKWDPKMKPFIFTERNGIHIIDLQQTVKLLNDAYNVVRDTVANGGSVLFVGTKRQAQETIAEEAIRSGSPYVTERWLGGTLTNWITIQQRIRELERLERMQETGEINQLTKKEGLLIQREINRLKLRLSGIRNMRNLPDLIFVVDISREMTAIHEANLKGIPVIALVDTNCDPTNIDYVIPSNDDAIRAIKLLVGKIADAVIEGRSMRKEEDMEAEEMAEQPKAEVARPRRRLVTEDMEMDDDDLLGESTLAKLGSREGGMEEGEDEE</sequence>
<evidence type="ECO:0000313" key="9">
    <source>
        <dbReference type="Proteomes" id="UP000050417"/>
    </source>
</evidence>
<dbReference type="InterPro" id="IPR023591">
    <property type="entry name" value="Ribosomal_uS2_flav_dom_sf"/>
</dbReference>
<accession>A0A0P6X8P2</accession>
<evidence type="ECO:0000313" key="8">
    <source>
        <dbReference type="EMBL" id="KPL79323.1"/>
    </source>
</evidence>
<name>A0A0P6X8P2_9CHLR</name>
<evidence type="ECO:0000256" key="4">
    <source>
        <dbReference type="ARBA" id="ARBA00035256"/>
    </source>
</evidence>
<evidence type="ECO:0000256" key="3">
    <source>
        <dbReference type="ARBA" id="ARBA00023274"/>
    </source>
</evidence>
<dbReference type="InterPro" id="IPR018130">
    <property type="entry name" value="Ribosomal_uS2_CS"/>
</dbReference>
<dbReference type="GO" id="GO:0003735">
    <property type="term" value="F:structural constituent of ribosome"/>
    <property type="evidence" value="ECO:0007669"/>
    <property type="project" value="InterPro"/>
</dbReference>
<dbReference type="PANTHER" id="PTHR12534:SF0">
    <property type="entry name" value="SMALL RIBOSOMAL SUBUNIT PROTEIN US2M"/>
    <property type="match status" value="1"/>
</dbReference>
<dbReference type="PRINTS" id="PR00395">
    <property type="entry name" value="RIBOSOMALS2"/>
</dbReference>
<feature type="compositionally biased region" description="Acidic residues" evidence="7">
    <location>
        <begin position="257"/>
        <end position="267"/>
    </location>
</feature>
<evidence type="ECO:0000256" key="1">
    <source>
        <dbReference type="ARBA" id="ARBA00006242"/>
    </source>
</evidence>
<dbReference type="STRING" id="1134406.ADN00_03055"/>
<dbReference type="PROSITE" id="PS00962">
    <property type="entry name" value="RIBOSOMAL_S2_1"/>
    <property type="match status" value="1"/>
</dbReference>
<dbReference type="OrthoDB" id="9808036at2"/>
<reference evidence="8 9" key="1">
    <citation type="submission" date="2015-07" db="EMBL/GenBank/DDBJ databases">
        <title>Genome sequence of Ornatilinea apprima DSM 23815.</title>
        <authorList>
            <person name="Hemp J."/>
            <person name="Ward L.M."/>
            <person name="Pace L.A."/>
            <person name="Fischer W.W."/>
        </authorList>
    </citation>
    <scope>NUCLEOTIDE SEQUENCE [LARGE SCALE GENOMIC DNA]</scope>
    <source>
        <strain evidence="8 9">P3M-1</strain>
    </source>
</reference>
<dbReference type="CDD" id="cd01425">
    <property type="entry name" value="RPS2"/>
    <property type="match status" value="1"/>
</dbReference>
<dbReference type="PANTHER" id="PTHR12534">
    <property type="entry name" value="30S RIBOSOMAL PROTEIN S2 PROKARYOTIC AND ORGANELLAR"/>
    <property type="match status" value="1"/>
</dbReference>
<dbReference type="EMBL" id="LGCL01000014">
    <property type="protein sequence ID" value="KPL79323.1"/>
    <property type="molecule type" value="Genomic_DNA"/>
</dbReference>
<comment type="caution">
    <text evidence="8">The sequence shown here is derived from an EMBL/GenBank/DDBJ whole genome shotgun (WGS) entry which is preliminary data.</text>
</comment>
<dbReference type="NCBIfam" id="TIGR01011">
    <property type="entry name" value="rpsB_bact"/>
    <property type="match status" value="1"/>
</dbReference>
<dbReference type="HAMAP" id="MF_00291_B">
    <property type="entry name" value="Ribosomal_uS2_B"/>
    <property type="match status" value="1"/>
</dbReference>
<evidence type="ECO:0000256" key="5">
    <source>
        <dbReference type="HAMAP-Rule" id="MF_00291"/>
    </source>
</evidence>
<proteinExistence type="inferred from homology"/>
<dbReference type="SUPFAM" id="SSF52313">
    <property type="entry name" value="Ribosomal protein S2"/>
    <property type="match status" value="1"/>
</dbReference>
<dbReference type="Gene3D" id="1.10.287.610">
    <property type="entry name" value="Helix hairpin bin"/>
    <property type="match status" value="1"/>
</dbReference>
<evidence type="ECO:0000256" key="6">
    <source>
        <dbReference type="RuleBase" id="RU003631"/>
    </source>
</evidence>